<evidence type="ECO:0000256" key="2">
    <source>
        <dbReference type="ARBA" id="ARBA00022741"/>
    </source>
</evidence>
<dbReference type="Gene3D" id="3.40.50.300">
    <property type="entry name" value="P-loop containing nucleotide triphosphate hydrolases"/>
    <property type="match status" value="3"/>
</dbReference>
<dbReference type="Pfam" id="PF13087">
    <property type="entry name" value="AAA_12"/>
    <property type="match status" value="1"/>
</dbReference>
<dbReference type="RefSeq" id="WP_305937592.1">
    <property type="nucleotide sequence ID" value="NZ_CP132191.1"/>
</dbReference>
<keyword evidence="5" id="KW-0067">ATP-binding</keyword>
<dbReference type="InterPro" id="IPR027417">
    <property type="entry name" value="P-loop_NTPase"/>
</dbReference>
<feature type="compositionally biased region" description="Acidic residues" evidence="6">
    <location>
        <begin position="1327"/>
        <end position="1341"/>
    </location>
</feature>
<feature type="domain" description="DNA2/NAM7 helicase-like C-terminal" evidence="8">
    <location>
        <begin position="706"/>
        <end position="883"/>
    </location>
</feature>
<feature type="compositionally biased region" description="Polar residues" evidence="6">
    <location>
        <begin position="1313"/>
        <end position="1322"/>
    </location>
</feature>
<protein>
    <submittedName>
        <fullName evidence="9">AAA domain-containing protein</fullName>
    </submittedName>
</protein>
<dbReference type="InterPro" id="IPR025103">
    <property type="entry name" value="DUF4011"/>
</dbReference>
<feature type="domain" description="DNA2/NAM7 helicase helicase" evidence="7">
    <location>
        <begin position="320"/>
        <end position="687"/>
    </location>
</feature>
<dbReference type="Proteomes" id="UP001237011">
    <property type="component" value="Chromosome"/>
</dbReference>
<dbReference type="InterPro" id="IPR050534">
    <property type="entry name" value="Coronavir_polyprotein_1ab"/>
</dbReference>
<evidence type="ECO:0000313" key="9">
    <source>
        <dbReference type="EMBL" id="WLP85153.1"/>
    </source>
</evidence>
<keyword evidence="4" id="KW-0347">Helicase</keyword>
<feature type="compositionally biased region" description="Polar residues" evidence="6">
    <location>
        <begin position="1213"/>
        <end position="1229"/>
    </location>
</feature>
<evidence type="ECO:0000259" key="8">
    <source>
        <dbReference type="Pfam" id="PF13087"/>
    </source>
</evidence>
<dbReference type="InterPro" id="IPR041679">
    <property type="entry name" value="DNA2/NAM7-like_C"/>
</dbReference>
<dbReference type="CDD" id="cd18808">
    <property type="entry name" value="SF1_C_Upf1"/>
    <property type="match status" value="1"/>
</dbReference>
<evidence type="ECO:0000256" key="5">
    <source>
        <dbReference type="ARBA" id="ARBA00022840"/>
    </source>
</evidence>
<dbReference type="SUPFAM" id="SSF52540">
    <property type="entry name" value="P-loop containing nucleoside triphosphate hydrolases"/>
    <property type="match status" value="2"/>
</dbReference>
<evidence type="ECO:0000256" key="1">
    <source>
        <dbReference type="ARBA" id="ARBA00007913"/>
    </source>
</evidence>
<feature type="compositionally biased region" description="Acidic residues" evidence="6">
    <location>
        <begin position="1347"/>
        <end position="1357"/>
    </location>
</feature>
<dbReference type="PANTHER" id="PTHR43788:SF8">
    <property type="entry name" value="DNA-BINDING PROTEIN SMUBP-2"/>
    <property type="match status" value="1"/>
</dbReference>
<feature type="region of interest" description="Disordered" evidence="6">
    <location>
        <begin position="1313"/>
        <end position="1357"/>
    </location>
</feature>
<accession>A0ABY9H9Z0</accession>
<evidence type="ECO:0000256" key="6">
    <source>
        <dbReference type="SAM" id="MobiDB-lite"/>
    </source>
</evidence>
<feature type="region of interest" description="Disordered" evidence="6">
    <location>
        <begin position="1385"/>
        <end position="1427"/>
    </location>
</feature>
<dbReference type="InterPro" id="IPR047187">
    <property type="entry name" value="SF1_C_Upf1"/>
</dbReference>
<reference evidence="9" key="1">
    <citation type="submission" date="2023-08" db="EMBL/GenBank/DDBJ databases">
        <title>Complete genome sequence of Mycoplasma seminis 2200.</title>
        <authorList>
            <person name="Spergser J."/>
        </authorList>
    </citation>
    <scope>NUCLEOTIDE SEQUENCE [LARGE SCALE GENOMIC DNA]</scope>
    <source>
        <strain evidence="9">2200</strain>
    </source>
</reference>
<comment type="similarity">
    <text evidence="1">Belongs to the DNA2/NAM7 helicase family.</text>
</comment>
<feature type="region of interest" description="Disordered" evidence="6">
    <location>
        <begin position="1207"/>
        <end position="1234"/>
    </location>
</feature>
<evidence type="ECO:0000256" key="4">
    <source>
        <dbReference type="ARBA" id="ARBA00022806"/>
    </source>
</evidence>
<keyword evidence="10" id="KW-1185">Reference proteome</keyword>
<dbReference type="Pfam" id="PF13086">
    <property type="entry name" value="AAA_11"/>
    <property type="match status" value="1"/>
</dbReference>
<dbReference type="InterPro" id="IPR041677">
    <property type="entry name" value="DNA2/NAM7_AAA_11"/>
</dbReference>
<keyword evidence="3" id="KW-0378">Hydrolase</keyword>
<dbReference type="Pfam" id="PF13195">
    <property type="entry name" value="DUF4011"/>
    <property type="match status" value="1"/>
</dbReference>
<dbReference type="EMBL" id="CP132191">
    <property type="protein sequence ID" value="WLP85153.1"/>
    <property type="molecule type" value="Genomic_DNA"/>
</dbReference>
<gene>
    <name evidence="9" type="ORF">Q8852_02395</name>
</gene>
<organism evidence="9 10">
    <name type="scientific">Mycoplasma seminis</name>
    <dbReference type="NCBI Taxonomy" id="512749"/>
    <lineage>
        <taxon>Bacteria</taxon>
        <taxon>Bacillati</taxon>
        <taxon>Mycoplasmatota</taxon>
        <taxon>Mollicutes</taxon>
        <taxon>Mycoplasmataceae</taxon>
        <taxon>Mycoplasma</taxon>
    </lineage>
</organism>
<evidence type="ECO:0000313" key="10">
    <source>
        <dbReference type="Proteomes" id="UP001237011"/>
    </source>
</evidence>
<evidence type="ECO:0000259" key="7">
    <source>
        <dbReference type="Pfam" id="PF13086"/>
    </source>
</evidence>
<keyword evidence="2" id="KW-0547">Nucleotide-binding</keyword>
<proteinExistence type="inferred from homology"/>
<dbReference type="PANTHER" id="PTHR43788">
    <property type="entry name" value="DNA2/NAM7 HELICASE FAMILY MEMBER"/>
    <property type="match status" value="1"/>
</dbReference>
<name>A0ABY9H9Z0_9MOLU</name>
<feature type="compositionally biased region" description="Polar residues" evidence="6">
    <location>
        <begin position="1403"/>
        <end position="1412"/>
    </location>
</feature>
<evidence type="ECO:0000256" key="3">
    <source>
        <dbReference type="ARBA" id="ARBA00022801"/>
    </source>
</evidence>
<sequence>MHEQSKYKIVLDNLLDITQSDSSIFTRINDKYYIDLFELIGEKNINTVFNNEAFEVSALDDSIVEHIKRIQNISNSENLVQYLERHQQDFANWNIRYNVENIYENYEHNKEKIHNQLELRIQKSILKWKILNDKVTNILDETNIWPLHIGFLFLSLKKDDKVIYAPLFLKEANISFVNGKPIIKSDGDIKVNEKLLFFLNNNDFNLSIDTDFKDYKITSLIQKLRKDWEGLYQLPENLIQFFAKYTYEDITNENIRFHPGAVLGIYQPWGGYSRNRMKDIILNNEMDDIIRVEFNKNVYKEVVNKLIFNPNLTLFRITESNLSQDKAIISALNQNTVIWGPPGTGKSQTIVNLIANILFYGKTAIVASQKKAALEVIRNRLKSLSPFCLFILNAKDMKRAAFYKPIREYLDMLENFNDSRRIESIGTVSKKELEFISQASEYLNDSLARNVLKAYYYISEHKDNFDFIKDMEFILSLPRDIKYPNYPTKGQSAKELLKVSKLTFFPFVKKYYELRKIGNLIDENMPNFDGSWADLMQFINAIGFNNINSEYSPFKKLNELIKLNAEISHKPLISNEEALKLIIIEKIFNKINNFNDEQKKLYREFAQSVRVNNLEPYRFVKKYAEMIKLIYPIIIATPNTDLSGWAKEEFDYAILDESSQIFIENALPILYLAKVNILAGDTQQMKPSNWFGVRYTDDSIFGQVESVLDYALSLGVHSIMLNKNYRSNHAALMTFSSRNFYERKLDVLDAASVWNNDPIEVYQVNGEWDNNRNLMEAHLAIEKVKENLDKYNKIILLSFNAKQSDYLTNEIYKNHRDLEEAIYDKKLLIRNIENIQGDEADLVIATVAYDKNTKLNSTYVCRPGGKNALNVAISRAKDKMIVIKTIKCEDIVSQFEMSDDMKIFKNWLEFLEKTPEERLKLLKKSFDSNHFAISNTFSKDQWFKELVYNKISAAIANNPRFEIFKDYTVGSLDIDIVVTCDKIPFKCICFDTYNYSNSIEKYVSLYDSIKFLKSKKYDVTVISPISWIYDQNLVASWFDVKEISSFEKAASTNKTNTYAINQIETDETEESNIETNAIGLNVTEEQLSTSTFENVKVEAQNAVSATNEVALEETQNYFEDNEQQDSEEIASEINEEIEEELASDEESYQSEAQIDYENEEAVINGDDQNDLDAYEVKEDEPFNFFEQAQTSETNIQAQEDLQAIEESEKQLQEEIQNQNEVDENNQTQDVEVEAEEEFTNDFDVEFKNDFANLGIDLSKLEEKISLYSSEEINNEFVTAQSEEESQIELSLDSNIDNLTKEVTQFISQATKVTELPQENTPVVEQDLPTEETISEQSEQTEEASGWEGEDEEDLADDEFVINFSFDDEEDEANKTQVISHEELEQSALDKVSQAENAVKRTTKTTSMPSMQDKTSEWILDSQLDEEE</sequence>